<feature type="compositionally biased region" description="Basic residues" evidence="1">
    <location>
        <begin position="79"/>
        <end position="92"/>
    </location>
</feature>
<evidence type="ECO:0000313" key="2">
    <source>
        <dbReference type="EMBL" id="CAG8955650.1"/>
    </source>
</evidence>
<reference evidence="2" key="1">
    <citation type="submission" date="2021-07" db="EMBL/GenBank/DDBJ databases">
        <authorList>
            <person name="Durling M."/>
        </authorList>
    </citation>
    <scope>NUCLEOTIDE SEQUENCE</scope>
</reference>
<keyword evidence="3" id="KW-1185">Reference proteome</keyword>
<name>A0A9N9L0U7_9HELO</name>
<comment type="caution">
    <text evidence="2">The sequence shown here is derived from an EMBL/GenBank/DDBJ whole genome shotgun (WGS) entry which is preliminary data.</text>
</comment>
<gene>
    <name evidence="2" type="ORF">HYFRA_00009604</name>
</gene>
<dbReference type="AlphaFoldDB" id="A0A9N9L0U7"/>
<protein>
    <submittedName>
        <fullName evidence="2">Uncharacterized protein</fullName>
    </submittedName>
</protein>
<sequence length="189" mass="21569">MAADKDKREQYYENIDSLCKSTPRFAFWGNLLPDSIIPFFNPPLIYKGDNGADTDLSKVIDDPAHPWDKGAFSSPQRLGKPKRQKTRVQRRSSTHDQSHLIVTEQDTNVIEVCESGTSYGWDIVSTSQNVFCDMEHKQLYPLCSETITTKCFDLMNKTLLGGPGLNQRDEEVQKLRFGRSYNSTALWKN</sequence>
<dbReference type="Proteomes" id="UP000696280">
    <property type="component" value="Unassembled WGS sequence"/>
</dbReference>
<evidence type="ECO:0000313" key="3">
    <source>
        <dbReference type="Proteomes" id="UP000696280"/>
    </source>
</evidence>
<proteinExistence type="predicted"/>
<feature type="region of interest" description="Disordered" evidence="1">
    <location>
        <begin position="66"/>
        <end position="97"/>
    </location>
</feature>
<evidence type="ECO:0000256" key="1">
    <source>
        <dbReference type="SAM" id="MobiDB-lite"/>
    </source>
</evidence>
<accession>A0A9N9L0U7</accession>
<organism evidence="2 3">
    <name type="scientific">Hymenoscyphus fraxineus</name>
    <dbReference type="NCBI Taxonomy" id="746836"/>
    <lineage>
        <taxon>Eukaryota</taxon>
        <taxon>Fungi</taxon>
        <taxon>Dikarya</taxon>
        <taxon>Ascomycota</taxon>
        <taxon>Pezizomycotina</taxon>
        <taxon>Leotiomycetes</taxon>
        <taxon>Helotiales</taxon>
        <taxon>Helotiaceae</taxon>
        <taxon>Hymenoscyphus</taxon>
    </lineage>
</organism>
<dbReference type="EMBL" id="CAJVRL010000064">
    <property type="protein sequence ID" value="CAG8955650.1"/>
    <property type="molecule type" value="Genomic_DNA"/>
</dbReference>
<dbReference type="OrthoDB" id="5365129at2759"/>